<dbReference type="SUPFAM" id="SSF52058">
    <property type="entry name" value="L domain-like"/>
    <property type="match status" value="1"/>
</dbReference>
<dbReference type="InterPro" id="IPR058922">
    <property type="entry name" value="WHD_DRP"/>
</dbReference>
<dbReference type="GO" id="GO:0042742">
    <property type="term" value="P:defense response to bacterium"/>
    <property type="evidence" value="ECO:0007669"/>
    <property type="project" value="UniProtKB-ARBA"/>
</dbReference>
<feature type="coiled-coil region" evidence="5">
    <location>
        <begin position="32"/>
        <end position="59"/>
    </location>
</feature>
<dbReference type="InterPro" id="IPR002182">
    <property type="entry name" value="NB-ARC"/>
</dbReference>
<reference evidence="7" key="1">
    <citation type="journal article" date="2022" name="Cell">
        <title>Repeat-based holocentromeres influence genome architecture and karyotype evolution.</title>
        <authorList>
            <person name="Hofstatter P.G."/>
            <person name="Thangavel G."/>
            <person name="Lux T."/>
            <person name="Neumann P."/>
            <person name="Vondrak T."/>
            <person name="Novak P."/>
            <person name="Zhang M."/>
            <person name="Costa L."/>
            <person name="Castellani M."/>
            <person name="Scott A."/>
            <person name="Toegelov H."/>
            <person name="Fuchs J."/>
            <person name="Mata-Sucre Y."/>
            <person name="Dias Y."/>
            <person name="Vanzela A.L.L."/>
            <person name="Huettel B."/>
            <person name="Almeida C.C.S."/>
            <person name="Simkova H."/>
            <person name="Souza G."/>
            <person name="Pedrosa-Harand A."/>
            <person name="Macas J."/>
            <person name="Mayer K.F.X."/>
            <person name="Houben A."/>
            <person name="Marques A."/>
        </authorList>
    </citation>
    <scope>NUCLEOTIDE SEQUENCE</scope>
    <source>
        <strain evidence="7">RhyBre1mFocal</strain>
    </source>
</reference>
<name>A0A9Q0C8Q2_9POAL</name>
<keyword evidence="5" id="KW-0175">Coiled coil</keyword>
<keyword evidence="4" id="KW-0067">ATP-binding</keyword>
<dbReference type="PANTHER" id="PTHR33463:SF207">
    <property type="entry name" value="AAA+ ATPASE DOMAIN-CONTAINING PROTEIN"/>
    <property type="match status" value="1"/>
</dbReference>
<evidence type="ECO:0000256" key="1">
    <source>
        <dbReference type="ARBA" id="ARBA00008894"/>
    </source>
</evidence>
<dbReference type="GO" id="GO:0043531">
    <property type="term" value="F:ADP binding"/>
    <property type="evidence" value="ECO:0007669"/>
    <property type="project" value="InterPro"/>
</dbReference>
<dbReference type="InterPro" id="IPR050905">
    <property type="entry name" value="Plant_NBS-LRR"/>
</dbReference>
<dbReference type="Gene3D" id="1.10.8.430">
    <property type="entry name" value="Helical domain of apoptotic protease-activating factors"/>
    <property type="match status" value="1"/>
</dbReference>
<keyword evidence="2" id="KW-0677">Repeat</keyword>
<evidence type="ECO:0000313" key="7">
    <source>
        <dbReference type="EMBL" id="KAJ1689350.1"/>
    </source>
</evidence>
<dbReference type="PANTHER" id="PTHR33463">
    <property type="entry name" value="NB-ARC DOMAIN-CONTAINING PROTEIN-RELATED"/>
    <property type="match status" value="1"/>
</dbReference>
<dbReference type="FunFam" id="1.10.10.10:FF:000322">
    <property type="entry name" value="Probable disease resistance protein At1g63360"/>
    <property type="match status" value="1"/>
</dbReference>
<dbReference type="PRINTS" id="PR00364">
    <property type="entry name" value="DISEASERSIST"/>
</dbReference>
<dbReference type="EMBL" id="JAMQYH010000004">
    <property type="protein sequence ID" value="KAJ1689350.1"/>
    <property type="molecule type" value="Genomic_DNA"/>
</dbReference>
<accession>A0A9Q0C8Q2</accession>
<evidence type="ECO:0000256" key="4">
    <source>
        <dbReference type="ARBA" id="ARBA00022840"/>
    </source>
</evidence>
<dbReference type="SMART" id="SM00382">
    <property type="entry name" value="AAA"/>
    <property type="match status" value="1"/>
</dbReference>
<dbReference type="GO" id="GO:0002758">
    <property type="term" value="P:innate immune response-activating signaling pathway"/>
    <property type="evidence" value="ECO:0007669"/>
    <property type="project" value="UniProtKB-ARBA"/>
</dbReference>
<organism evidence="7 8">
    <name type="scientific">Rhynchospora breviuscula</name>
    <dbReference type="NCBI Taxonomy" id="2022672"/>
    <lineage>
        <taxon>Eukaryota</taxon>
        <taxon>Viridiplantae</taxon>
        <taxon>Streptophyta</taxon>
        <taxon>Embryophyta</taxon>
        <taxon>Tracheophyta</taxon>
        <taxon>Spermatophyta</taxon>
        <taxon>Magnoliopsida</taxon>
        <taxon>Liliopsida</taxon>
        <taxon>Poales</taxon>
        <taxon>Cyperaceae</taxon>
        <taxon>Cyperoideae</taxon>
        <taxon>Rhynchosporeae</taxon>
        <taxon>Rhynchospora</taxon>
    </lineage>
</organism>
<evidence type="ECO:0000256" key="5">
    <source>
        <dbReference type="SAM" id="Coils"/>
    </source>
</evidence>
<evidence type="ECO:0000256" key="2">
    <source>
        <dbReference type="ARBA" id="ARBA00022737"/>
    </source>
</evidence>
<feature type="domain" description="AAA+ ATPase" evidence="6">
    <location>
        <begin position="164"/>
        <end position="297"/>
    </location>
</feature>
<evidence type="ECO:0000259" key="6">
    <source>
        <dbReference type="SMART" id="SM00382"/>
    </source>
</evidence>
<dbReference type="Pfam" id="PF23559">
    <property type="entry name" value="WHD_DRP"/>
    <property type="match status" value="1"/>
</dbReference>
<evidence type="ECO:0000313" key="8">
    <source>
        <dbReference type="Proteomes" id="UP001151287"/>
    </source>
</evidence>
<dbReference type="OrthoDB" id="675885at2759"/>
<dbReference type="Gene3D" id="3.80.10.10">
    <property type="entry name" value="Ribonuclease Inhibitor"/>
    <property type="match status" value="2"/>
</dbReference>
<keyword evidence="4" id="KW-0547">Nucleotide-binding</keyword>
<protein>
    <recommendedName>
        <fullName evidence="6">AAA+ ATPase domain-containing protein</fullName>
    </recommendedName>
</protein>
<dbReference type="InterPro" id="IPR042197">
    <property type="entry name" value="Apaf_helical"/>
</dbReference>
<keyword evidence="8" id="KW-1185">Reference proteome</keyword>
<comment type="caution">
    <text evidence="7">The sequence shown here is derived from an EMBL/GenBank/DDBJ whole genome shotgun (WGS) entry which is preliminary data.</text>
</comment>
<keyword evidence="3" id="KW-0611">Plant defense</keyword>
<dbReference type="Proteomes" id="UP001151287">
    <property type="component" value="Unassembled WGS sequence"/>
</dbReference>
<dbReference type="GO" id="GO:0009626">
    <property type="term" value="P:plant-type hypersensitive response"/>
    <property type="evidence" value="ECO:0007669"/>
    <property type="project" value="UniProtKB-ARBA"/>
</dbReference>
<comment type="similarity">
    <text evidence="1">Belongs to the disease resistance NB-LRR family.</text>
</comment>
<dbReference type="AlphaFoldDB" id="A0A9Q0C8Q2"/>
<gene>
    <name evidence="7" type="ORF">LUZ63_013505</name>
</gene>
<evidence type="ECO:0000256" key="3">
    <source>
        <dbReference type="ARBA" id="ARBA00022821"/>
    </source>
</evidence>
<dbReference type="FunFam" id="3.40.50.300:FF:001091">
    <property type="entry name" value="Probable disease resistance protein At1g61300"/>
    <property type="match status" value="1"/>
</dbReference>
<dbReference type="Pfam" id="PF00931">
    <property type="entry name" value="NB-ARC"/>
    <property type="match status" value="1"/>
</dbReference>
<dbReference type="GO" id="GO:0005524">
    <property type="term" value="F:ATP binding"/>
    <property type="evidence" value="ECO:0007669"/>
    <property type="project" value="UniProtKB-KW"/>
</dbReference>
<dbReference type="Gene3D" id="3.40.50.300">
    <property type="entry name" value="P-loop containing nucleotide triphosphate hydrolases"/>
    <property type="match status" value="1"/>
</dbReference>
<sequence>MDVLKVIASLVPWVDSKVAKHVAYPFKLGSNIRALESALENLLARKEDVKTEILNAERENKAPTEQINLWMKEVEAIELKAKETHQMYQRLCRCIWNISPNLWLNYKISKRAAKKHEEVTNLYKKKETISVIIDMPPSLAPKMQASSSKSSNLESMLQNIRDDAHNIIGIWGMGGIGKTHLMKQINNELSRDCAFDVVVFVTCSKECYNYEERVQNEIINKLGLSKNGSMEQKQGTIYNFLRKKSFVLLLDDLWDCVDLDTVGIPDPMELHTCKRKVVLTTRSAEICGQMDVMKRIKVDILNWEDAWSLFIEKVTKETIDSDPLIKKFAMDVVKELGGLPLALITIGRAMRDKTDHYDWEEAIMQLKQARLDDVESSSVNKSVFHTLKFSYDSLKNDTLRQCFLHCSLWPEDFSIRKERLIELWMGSGLIDKPEIHAAYTIGYTYINNLLSVCLLEIDNDYAIKMHDVIRDMALWIANNHGVDTNKWINVSAGTHNELREIDVFGNTEKLFVMNNYTGIVSFSIKSSSTKLITLLINHNSVNDTKLLRLELFSELTMLDLSYSNLRAFPVEICKLVHLQFLNLSGNYHATMTVPEELVALINLRYFLLRETDCTFPESVLSKLKSLRMLDLRKYYMEDDFEIFPMLEEDLKGLPQFQALGITISIHGMLKFGKLSQISVPVRWLVVSKYKESSLSISSCFLGNSQLQRYLFTFGIRDSDDVHCVNFESASENQSICHLERLQNLSFSWMKNMKEVIWRNLDPKDVFPRLQFLEFASCHQLQSISWVVNLPRTRELTITDCIHMKKLVCVDELKNSGINVIQHSFPFLKNLYLSSNGDLEIISDPMNTFPALELMDVFKCAKLKKLPFEQSNTPRKLKLIRGSEEWWNNIEMEDASHRSLLQPFFKKWK</sequence>
<dbReference type="InterPro" id="IPR027417">
    <property type="entry name" value="P-loop_NTPase"/>
</dbReference>
<proteinExistence type="inferred from homology"/>
<dbReference type="InterPro" id="IPR032675">
    <property type="entry name" value="LRR_dom_sf"/>
</dbReference>
<dbReference type="SUPFAM" id="SSF52540">
    <property type="entry name" value="P-loop containing nucleoside triphosphate hydrolases"/>
    <property type="match status" value="1"/>
</dbReference>
<dbReference type="InterPro" id="IPR003593">
    <property type="entry name" value="AAA+_ATPase"/>
</dbReference>